<dbReference type="Pfam" id="PF05161">
    <property type="entry name" value="MOFRL"/>
    <property type="match status" value="1"/>
</dbReference>
<dbReference type="Pfam" id="PF13660">
    <property type="entry name" value="DUF4147"/>
    <property type="match status" value="1"/>
</dbReference>
<evidence type="ECO:0000313" key="3">
    <source>
        <dbReference type="EMBL" id="MBZ0158682.1"/>
    </source>
</evidence>
<reference evidence="3 4" key="1">
    <citation type="journal article" date="2021" name="bioRxiv">
        <title>Unraveling nitrogen, sulfur and carbon metabolic pathways and microbial community transcriptional responses to substrate deprivation and toxicity stresses in a bioreactor mimicking anoxic brackish coastal sediment conditions.</title>
        <authorList>
            <person name="Martins P.D."/>
            <person name="Echeveste M.J."/>
            <person name="Arshad A."/>
            <person name="Kurth J."/>
            <person name="Ouboter H."/>
            <person name="Jetten M.S.M."/>
            <person name="Welte C.U."/>
        </authorList>
    </citation>
    <scope>NUCLEOTIDE SEQUENCE [LARGE SCALE GENOMIC DNA]</scope>
    <source>
        <strain evidence="3">MAG_38</strain>
    </source>
</reference>
<dbReference type="AlphaFoldDB" id="A0AAJ1EJJ0"/>
<dbReference type="GO" id="GO:0008887">
    <property type="term" value="F:glycerate kinase activity"/>
    <property type="evidence" value="ECO:0007669"/>
    <property type="project" value="InterPro"/>
</dbReference>
<dbReference type="PANTHER" id="PTHR12227">
    <property type="entry name" value="GLYCERATE KINASE"/>
    <property type="match status" value="1"/>
</dbReference>
<accession>A0AAJ1EJJ0</accession>
<comment type="caution">
    <text evidence="3">The sequence shown here is derived from an EMBL/GenBank/DDBJ whole genome shotgun (WGS) entry which is preliminary data.</text>
</comment>
<dbReference type="InterPro" id="IPR025286">
    <property type="entry name" value="MOFRL_assoc_dom"/>
</dbReference>
<evidence type="ECO:0000313" key="4">
    <source>
        <dbReference type="Proteomes" id="UP001197609"/>
    </source>
</evidence>
<dbReference type="Proteomes" id="UP001197609">
    <property type="component" value="Unassembled WGS sequence"/>
</dbReference>
<proteinExistence type="predicted"/>
<evidence type="ECO:0000259" key="2">
    <source>
        <dbReference type="Pfam" id="PF13660"/>
    </source>
</evidence>
<dbReference type="EMBL" id="JAIOIU010000012">
    <property type="protein sequence ID" value="MBZ0158682.1"/>
    <property type="molecule type" value="Genomic_DNA"/>
</dbReference>
<dbReference type="InterPro" id="IPR007835">
    <property type="entry name" value="MOFRL"/>
</dbReference>
<evidence type="ECO:0000259" key="1">
    <source>
        <dbReference type="Pfam" id="PF05161"/>
    </source>
</evidence>
<feature type="domain" description="MOFRL" evidence="1">
    <location>
        <begin position="320"/>
        <end position="423"/>
    </location>
</feature>
<dbReference type="InterPro" id="IPR038614">
    <property type="entry name" value="GK_N_sf"/>
</dbReference>
<dbReference type="SUPFAM" id="SSF82544">
    <property type="entry name" value="GckA/TtuD-like"/>
    <property type="match status" value="1"/>
</dbReference>
<dbReference type="PANTHER" id="PTHR12227:SF0">
    <property type="entry name" value="GLYCERATE KINASE"/>
    <property type="match status" value="1"/>
</dbReference>
<gene>
    <name evidence="3" type="ORF">K8G79_00795</name>
</gene>
<name>A0AAJ1EJJ0_9BACT</name>
<organism evidence="3 4">
    <name type="scientific">Candidatus Methylomirabilis tolerans</name>
    <dbReference type="NCBI Taxonomy" id="3123416"/>
    <lineage>
        <taxon>Bacteria</taxon>
        <taxon>Candidatus Methylomirabilota</taxon>
        <taxon>Candidatus Methylomirabilia</taxon>
        <taxon>Candidatus Methylomirabilales</taxon>
        <taxon>Candidatus Methylomirabilaceae</taxon>
        <taxon>Candidatus Methylomirabilis</taxon>
    </lineage>
</organism>
<protein>
    <submittedName>
        <fullName evidence="3">DUF4147 domain-containing protein</fullName>
    </submittedName>
</protein>
<dbReference type="Gene3D" id="3.40.50.10180">
    <property type="entry name" value="Glycerate kinase, MOFRL-like N-terminal domain"/>
    <property type="match status" value="1"/>
</dbReference>
<sequence length="430" mass="46051">MDFPTAKYKLLDQFRYVLDFCDIGRAFDRCSLEDMIGPERQTRGKVYVVAIGKSAVGMAEAFIRRSDIAPFAGIMAGPVLRGWSHRRFQTFEGGHPIPNKESMEAARTALSMMNGLTSNDSVIFLISGGGSACFELPISDSITLDDLVELNRVLISGELTIVETNTIRKHLSQVKGGRLAVAAAPAQQLTLYISDVPRGYPSFVASGPSMPDDSTVQEMNMLIRRHELISVLPNSIKAFIRGGVVSETPKSDHPVFRTARWCKLLDNDDAITAAVSVAEQSGWQPIVVEMSDDTSARKAARILTERAEAEVKDLDGRPVAVISGGELVSPVLGRGRGGRNQAFALECAEIIAGKRIAVLSAGTDGIDGNSSAAGAVADGTTLSRALAAGLTVAKVRERSDSNGFFDRLGDTIVTGPTGINVRDLRVAVAW</sequence>
<dbReference type="InterPro" id="IPR039760">
    <property type="entry name" value="MOFRL_protein"/>
</dbReference>
<dbReference type="GO" id="GO:0005737">
    <property type="term" value="C:cytoplasm"/>
    <property type="evidence" value="ECO:0007669"/>
    <property type="project" value="TreeGrafter"/>
</dbReference>
<dbReference type="Gene3D" id="3.40.1480.10">
    <property type="entry name" value="MOFRL domain"/>
    <property type="match status" value="1"/>
</dbReference>
<dbReference type="InterPro" id="IPR037035">
    <property type="entry name" value="GK-like_C_sf"/>
</dbReference>
<feature type="domain" description="MOFRL-associated" evidence="2">
    <location>
        <begin position="39"/>
        <end position="240"/>
    </location>
</feature>